<dbReference type="Pfam" id="PF00561">
    <property type="entry name" value="Abhydrolase_1"/>
    <property type="match status" value="1"/>
</dbReference>
<dbReference type="EMBL" id="CP070372">
    <property type="protein sequence ID" value="QRZ16140.1"/>
    <property type="molecule type" value="Genomic_DNA"/>
</dbReference>
<protein>
    <submittedName>
        <fullName evidence="2">Alpha/beta hydrolase</fullName>
    </submittedName>
</protein>
<evidence type="ECO:0000313" key="3">
    <source>
        <dbReference type="Proteomes" id="UP000663629"/>
    </source>
</evidence>
<dbReference type="PANTHER" id="PTHR43798">
    <property type="entry name" value="MONOACYLGLYCEROL LIPASE"/>
    <property type="match status" value="1"/>
</dbReference>
<organism evidence="2 3">
    <name type="scientific">Paracoccus methylovorus</name>
    <dbReference type="NCBI Taxonomy" id="2812658"/>
    <lineage>
        <taxon>Bacteria</taxon>
        <taxon>Pseudomonadati</taxon>
        <taxon>Pseudomonadota</taxon>
        <taxon>Alphaproteobacteria</taxon>
        <taxon>Rhodobacterales</taxon>
        <taxon>Paracoccaceae</taxon>
        <taxon>Paracoccus</taxon>
    </lineage>
</organism>
<dbReference type="InterPro" id="IPR000073">
    <property type="entry name" value="AB_hydrolase_1"/>
</dbReference>
<geneLocation type="plasmid" evidence="2 3">
    <name>p2</name>
</geneLocation>
<feature type="domain" description="AB hydrolase-1" evidence="1">
    <location>
        <begin position="24"/>
        <end position="134"/>
    </location>
</feature>
<dbReference type="Gene3D" id="3.40.50.1820">
    <property type="entry name" value="alpha/beta hydrolase"/>
    <property type="match status" value="1"/>
</dbReference>
<evidence type="ECO:0000259" key="1">
    <source>
        <dbReference type="Pfam" id="PF00561"/>
    </source>
</evidence>
<dbReference type="Proteomes" id="UP000663629">
    <property type="component" value="Plasmid p2"/>
</dbReference>
<name>A0ABX7JPW8_9RHOB</name>
<keyword evidence="3" id="KW-1185">Reference proteome</keyword>
<dbReference type="PANTHER" id="PTHR43798:SF20">
    <property type="entry name" value="2-SUCCINYL-6-HYDROXY-2,4-CYCLOHEXADIENE-1-CARBOXYLATE SYNTHASE-RELATED"/>
    <property type="match status" value="1"/>
</dbReference>
<dbReference type="SUPFAM" id="SSF53474">
    <property type="entry name" value="alpha/beta-Hydrolases"/>
    <property type="match status" value="1"/>
</dbReference>
<dbReference type="InterPro" id="IPR050266">
    <property type="entry name" value="AB_hydrolase_sf"/>
</dbReference>
<sequence length="274" mass="29584">MTGQSAVPIGRGVIGIEADPPGKPALLLVHGFLSSARHWDLNLVGLRSRYRLVRAELPGHGHTPGCTDPLALAPEALVADLETARQELGIPRWHICGQSFGTGLTLRYALRHPAAVGAQVWTNASRALSTAITPEVRAADTARCEALEAEGVEALRRERFHPRHGRRFPSQMRDLLGAEADGCDIPTVIAIIRHTLPQLSVRDIFARTTVPTLLVNGRMESRFQPVRALAGQLLPTLRVVDLPGGHAINIEQPDLFDDAVLAFLAPHDALIGAT</sequence>
<reference evidence="2 3" key="1">
    <citation type="submission" date="2021-02" db="EMBL/GenBank/DDBJ databases">
        <title>Paracoccus methylovroum sp.nov., a new methanol and methylamine utilizing methylotrophic denitrifer.</title>
        <authorList>
            <person name="Timsy T."/>
            <person name="Behrendt U."/>
            <person name="Ulrich A."/>
            <person name="Spanner T."/>
            <person name="Foesel B.U."/>
            <person name="Horn M.A."/>
            <person name="Kolb S."/>
        </authorList>
    </citation>
    <scope>NUCLEOTIDE SEQUENCE [LARGE SCALE GENOMIC DNA]</scope>
    <source>
        <strain evidence="2 3">H4-D09</strain>
        <plasmid evidence="2 3">p2</plasmid>
    </source>
</reference>
<proteinExistence type="predicted"/>
<dbReference type="RefSeq" id="WP_205297024.1">
    <property type="nucleotide sequence ID" value="NZ_CP070372.1"/>
</dbReference>
<gene>
    <name evidence="2" type="ORF">JWJ88_21615</name>
</gene>
<accession>A0ABX7JPW8</accession>
<evidence type="ECO:0000313" key="2">
    <source>
        <dbReference type="EMBL" id="QRZ16140.1"/>
    </source>
</evidence>
<keyword evidence="2" id="KW-0614">Plasmid</keyword>
<dbReference type="InterPro" id="IPR029058">
    <property type="entry name" value="AB_hydrolase_fold"/>
</dbReference>
<dbReference type="GO" id="GO:0016787">
    <property type="term" value="F:hydrolase activity"/>
    <property type="evidence" value="ECO:0007669"/>
    <property type="project" value="UniProtKB-KW"/>
</dbReference>
<keyword evidence="2" id="KW-0378">Hydrolase</keyword>